<reference evidence="2 3" key="1">
    <citation type="journal article" date="2019" name="Int. J. Syst. Evol. Microbiol.">
        <title>The Global Catalogue of Microorganisms (GCM) 10K type strain sequencing project: providing services to taxonomists for standard genome sequencing and annotation.</title>
        <authorList>
            <consortium name="The Broad Institute Genomics Platform"/>
            <consortium name="The Broad Institute Genome Sequencing Center for Infectious Disease"/>
            <person name="Wu L."/>
            <person name="Ma J."/>
        </authorList>
    </citation>
    <scope>NUCLEOTIDE SEQUENCE [LARGE SCALE GENOMIC DNA]</scope>
    <source>
        <strain evidence="2 3">RDMS1</strain>
    </source>
</reference>
<accession>A0ABD5YLF4</accession>
<comment type="caution">
    <text evidence="2">The sequence shown here is derived from an EMBL/GenBank/DDBJ whole genome shotgun (WGS) entry which is preliminary data.</text>
</comment>
<dbReference type="RefSeq" id="WP_390204491.1">
    <property type="nucleotide sequence ID" value="NZ_JBHSZC010000001.1"/>
</dbReference>
<evidence type="ECO:0000259" key="1">
    <source>
        <dbReference type="Pfam" id="PF24250"/>
    </source>
</evidence>
<proteinExistence type="predicted"/>
<dbReference type="InterPro" id="IPR057937">
    <property type="entry name" value="HVO_2718-like_HTH"/>
</dbReference>
<dbReference type="CDD" id="cd00093">
    <property type="entry name" value="HTH_XRE"/>
    <property type="match status" value="1"/>
</dbReference>
<dbReference type="Pfam" id="PF24250">
    <property type="entry name" value="HVO_2718"/>
    <property type="match status" value="1"/>
</dbReference>
<evidence type="ECO:0000313" key="2">
    <source>
        <dbReference type="EMBL" id="MFC7188839.1"/>
    </source>
</evidence>
<dbReference type="Proteomes" id="UP001596417">
    <property type="component" value="Unassembled WGS sequence"/>
</dbReference>
<gene>
    <name evidence="2" type="ORF">ACFQL7_02590</name>
</gene>
<evidence type="ECO:0000313" key="3">
    <source>
        <dbReference type="Proteomes" id="UP001596417"/>
    </source>
</evidence>
<dbReference type="EMBL" id="JBHTAX010000001">
    <property type="protein sequence ID" value="MFC7188839.1"/>
    <property type="molecule type" value="Genomic_DNA"/>
</dbReference>
<organism evidence="2 3">
    <name type="scientific">Halocatena marina</name>
    <dbReference type="NCBI Taxonomy" id="2934937"/>
    <lineage>
        <taxon>Archaea</taxon>
        <taxon>Methanobacteriati</taxon>
        <taxon>Methanobacteriota</taxon>
        <taxon>Stenosarchaea group</taxon>
        <taxon>Halobacteria</taxon>
        <taxon>Halobacteriales</taxon>
        <taxon>Natronomonadaceae</taxon>
        <taxon>Halocatena</taxon>
    </lineage>
</organism>
<name>A0ABD5YLF4_9EURY</name>
<protein>
    <submittedName>
        <fullName evidence="2">Multiprotein-bridging factor 1 family protein</fullName>
    </submittedName>
</protein>
<keyword evidence="3" id="KW-1185">Reference proteome</keyword>
<dbReference type="InterPro" id="IPR001387">
    <property type="entry name" value="Cro/C1-type_HTH"/>
</dbReference>
<dbReference type="InterPro" id="IPR010982">
    <property type="entry name" value="Lambda_DNA-bd_dom_sf"/>
</dbReference>
<sequence length="92" mass="9991">MNDAQKRDSKHWEDGADYERDPLPYLVRGYGDRLANARAAIDLGTAELAGELDVDEADIIAIERGRATSADVGGSLITAIEERLDITLSDDS</sequence>
<feature type="domain" description="Transcription regulator HVO-2718-like helix-turn-helix" evidence="1">
    <location>
        <begin position="19"/>
        <end position="91"/>
    </location>
</feature>
<dbReference type="AlphaFoldDB" id="A0ABD5YLF4"/>
<dbReference type="SUPFAM" id="SSF47413">
    <property type="entry name" value="lambda repressor-like DNA-binding domains"/>
    <property type="match status" value="1"/>
</dbReference>